<name>A0A1E3AWH3_9FIRM</name>
<feature type="transmembrane region" description="Helical" evidence="1">
    <location>
        <begin position="178"/>
        <end position="196"/>
    </location>
</feature>
<feature type="transmembrane region" description="Helical" evidence="1">
    <location>
        <begin position="12"/>
        <end position="33"/>
    </location>
</feature>
<dbReference type="Proteomes" id="UP000095003">
    <property type="component" value="Unassembled WGS sequence"/>
</dbReference>
<dbReference type="AlphaFoldDB" id="A0A1E3AWH3"/>
<dbReference type="EMBL" id="MCGI01000001">
    <property type="protein sequence ID" value="ODM13019.1"/>
    <property type="molecule type" value="Genomic_DNA"/>
</dbReference>
<dbReference type="GeneID" id="93299249"/>
<evidence type="ECO:0000313" key="3">
    <source>
        <dbReference type="Proteomes" id="UP000095003"/>
    </source>
</evidence>
<evidence type="ECO:0000256" key="1">
    <source>
        <dbReference type="SAM" id="Phobius"/>
    </source>
</evidence>
<feature type="transmembrane region" description="Helical" evidence="1">
    <location>
        <begin position="202"/>
        <end position="223"/>
    </location>
</feature>
<proteinExistence type="predicted"/>
<organism evidence="2 3">
    <name type="scientific">Eisenbergiella tayi</name>
    <dbReference type="NCBI Taxonomy" id="1432052"/>
    <lineage>
        <taxon>Bacteria</taxon>
        <taxon>Bacillati</taxon>
        <taxon>Bacillota</taxon>
        <taxon>Clostridia</taxon>
        <taxon>Lachnospirales</taxon>
        <taxon>Lachnospiraceae</taxon>
        <taxon>Eisenbergiella</taxon>
    </lineage>
</organism>
<keyword evidence="1" id="KW-0812">Transmembrane</keyword>
<keyword evidence="1" id="KW-1133">Transmembrane helix</keyword>
<dbReference type="RefSeq" id="WP_069155776.1">
    <property type="nucleotide sequence ID" value="NZ_DBFYTC010000137.1"/>
</dbReference>
<feature type="transmembrane region" description="Helical" evidence="1">
    <location>
        <begin position="53"/>
        <end position="78"/>
    </location>
</feature>
<comment type="caution">
    <text evidence="2">The sequence shown here is derived from an EMBL/GenBank/DDBJ whole genome shotgun (WGS) entry which is preliminary data.</text>
</comment>
<protein>
    <submittedName>
        <fullName evidence="2">ABC-2 family transporter protein</fullName>
    </submittedName>
</protein>
<evidence type="ECO:0000313" key="2">
    <source>
        <dbReference type="EMBL" id="ODM13019.1"/>
    </source>
</evidence>
<sequence length="232" mass="25406">MLKLMRLEAQRINLRVYFFTALILGGILLLFAYFTANAARVTGETEFMNYRNILQFTCVISLLLFSILAAVMYNNVVIKEYSGKRLSLLFSYPSDRKKIFMAKIIMVFSLIFGLMLLGTVIPAAIFLITESFAPTIEDTITAGLLLSTFGSILAAVLFANTIGIFAMGIGFIKKSVTAALIAAFVLFGIYGNITIITGNSPFMASLAAGISIFAVIIILVMLADKIKRMEAD</sequence>
<feature type="transmembrane region" description="Helical" evidence="1">
    <location>
        <begin position="140"/>
        <end position="166"/>
    </location>
</feature>
<feature type="transmembrane region" description="Helical" evidence="1">
    <location>
        <begin position="99"/>
        <end position="128"/>
    </location>
</feature>
<accession>A0A1E3AWH3</accession>
<gene>
    <name evidence="2" type="ORF">BEH84_00734</name>
</gene>
<reference evidence="2 3" key="1">
    <citation type="submission" date="2016-07" db="EMBL/GenBank/DDBJ databases">
        <title>Characterization of isolates of Eisenbergiella tayi derived from blood cultures, using whole genome sequencing.</title>
        <authorList>
            <person name="Burdz T."/>
            <person name="Wiebe D."/>
            <person name="Huynh C."/>
            <person name="Bernard K."/>
        </authorList>
    </citation>
    <scope>NUCLEOTIDE SEQUENCE [LARGE SCALE GENOMIC DNA]</scope>
    <source>
        <strain evidence="2 3">NML 120489</strain>
    </source>
</reference>
<keyword evidence="1" id="KW-0472">Membrane</keyword>
<dbReference type="Pfam" id="PF12730">
    <property type="entry name" value="ABC2_membrane_4"/>
    <property type="match status" value="1"/>
</dbReference>